<feature type="compositionally biased region" description="Acidic residues" evidence="1">
    <location>
        <begin position="338"/>
        <end position="349"/>
    </location>
</feature>
<protein>
    <submittedName>
        <fullName evidence="3">Uncharacterized protein</fullName>
    </submittedName>
</protein>
<dbReference type="AlphaFoldDB" id="A0A8A3PDK4"/>
<dbReference type="Proteomes" id="UP000672032">
    <property type="component" value="Chromosome 3"/>
</dbReference>
<sequence>MYTPLPQSTGPSAGDIISDVRNKYMKIMTAAFAQTVQQFSSTSVYKRAEELASDKASRGRDELWLLLALCPVLLFGGLILYSRQRDRDNRGTRDTRNLNPWASNRPRSGRPTGEMGAARAALGATIEPQTGEAQSHRRNTQLPLDGKLVVTKPGAVATRLEQAGIESTPVNRPLRLRESYLSTENGTRVISRPISEPDSVYSLRRGESTAQMRRRVDNELHEAFSAYPIFQNSLQERPAPREPLPAPTIRPTTPISDVNVHEEVRRPVPSFPVYEMESETLEEMIAMARQRNPRPVPPSPVYEMESETLEQMIARARRMNRLQGLATPPPAYEHAPSYEEEYTMSDDEGSTYPNPPDSPPAYVR</sequence>
<feature type="region of interest" description="Disordered" evidence="1">
    <location>
        <begin position="85"/>
        <end position="118"/>
    </location>
</feature>
<evidence type="ECO:0000256" key="2">
    <source>
        <dbReference type="SAM" id="Phobius"/>
    </source>
</evidence>
<dbReference type="OrthoDB" id="3516300at2759"/>
<accession>A0A8A3PDK4</accession>
<keyword evidence="2" id="KW-0472">Membrane</keyword>
<gene>
    <name evidence="3" type="ORF">DSL72_002756</name>
</gene>
<feature type="compositionally biased region" description="Basic and acidic residues" evidence="1">
    <location>
        <begin position="85"/>
        <end position="96"/>
    </location>
</feature>
<feature type="compositionally biased region" description="Pro residues" evidence="1">
    <location>
        <begin position="353"/>
        <end position="364"/>
    </location>
</feature>
<evidence type="ECO:0000256" key="1">
    <source>
        <dbReference type="SAM" id="MobiDB-lite"/>
    </source>
</evidence>
<proteinExistence type="predicted"/>
<reference evidence="3" key="1">
    <citation type="submission" date="2020-10" db="EMBL/GenBank/DDBJ databases">
        <title>Genome Sequence of Monilinia vaccinii-corymbosi Sheds Light on Mummy Berry Disease Infection of Blueberry and Mating Type.</title>
        <authorList>
            <person name="Yow A.G."/>
            <person name="Zhang Y."/>
            <person name="Bansal K."/>
            <person name="Eacker S.M."/>
            <person name="Sullivan S."/>
            <person name="Liachko I."/>
            <person name="Cubeta M.A."/>
            <person name="Rollins J.A."/>
            <person name="Ashrafi H."/>
        </authorList>
    </citation>
    <scope>NUCLEOTIDE SEQUENCE</scope>
    <source>
        <strain evidence="3">RL-1</strain>
    </source>
</reference>
<evidence type="ECO:0000313" key="3">
    <source>
        <dbReference type="EMBL" id="QSZ33170.1"/>
    </source>
</evidence>
<keyword evidence="2" id="KW-0812">Transmembrane</keyword>
<organism evidence="3 4">
    <name type="scientific">Monilinia vaccinii-corymbosi</name>
    <dbReference type="NCBI Taxonomy" id="61207"/>
    <lineage>
        <taxon>Eukaryota</taxon>
        <taxon>Fungi</taxon>
        <taxon>Dikarya</taxon>
        <taxon>Ascomycota</taxon>
        <taxon>Pezizomycotina</taxon>
        <taxon>Leotiomycetes</taxon>
        <taxon>Helotiales</taxon>
        <taxon>Sclerotiniaceae</taxon>
        <taxon>Monilinia</taxon>
    </lineage>
</organism>
<evidence type="ECO:0000313" key="4">
    <source>
        <dbReference type="Proteomes" id="UP000672032"/>
    </source>
</evidence>
<keyword evidence="4" id="KW-1185">Reference proteome</keyword>
<dbReference type="EMBL" id="CP063407">
    <property type="protein sequence ID" value="QSZ33170.1"/>
    <property type="molecule type" value="Genomic_DNA"/>
</dbReference>
<name>A0A8A3PDK4_9HELO</name>
<feature type="region of interest" description="Disordered" evidence="1">
    <location>
        <begin position="320"/>
        <end position="364"/>
    </location>
</feature>
<keyword evidence="2" id="KW-1133">Transmembrane helix</keyword>
<feature type="transmembrane region" description="Helical" evidence="2">
    <location>
        <begin position="63"/>
        <end position="81"/>
    </location>
</feature>